<name>A0A2H0UPN6_9BACT</name>
<organism evidence="2 3">
    <name type="scientific">Candidatus Harrisonbacteria bacterium CG10_big_fil_rev_8_21_14_0_10_44_23</name>
    <dbReference type="NCBI Taxonomy" id="1974585"/>
    <lineage>
        <taxon>Bacteria</taxon>
        <taxon>Candidatus Harrisoniibacteriota</taxon>
    </lineage>
</organism>
<protein>
    <submittedName>
        <fullName evidence="2">Uncharacterized protein</fullName>
    </submittedName>
</protein>
<dbReference type="Proteomes" id="UP000229615">
    <property type="component" value="Unassembled WGS sequence"/>
</dbReference>
<accession>A0A2H0UPN6</accession>
<comment type="caution">
    <text evidence="2">The sequence shown here is derived from an EMBL/GenBank/DDBJ whole genome shotgun (WGS) entry which is preliminary data.</text>
</comment>
<evidence type="ECO:0000313" key="2">
    <source>
        <dbReference type="EMBL" id="PIR88367.1"/>
    </source>
</evidence>
<sequence length="295" mass="33386">METPPVSETGIVPRSDLLIRHQTPVIEGILGEERMEAFMQFHRVRSFLVTPNASFNEVLDRGSKMLRENPDQDNPELSSLVQKGQEELLYQLRNNPLPPELLKRTHTIRRAMSEKDLMPADPPELYIGIREAEVAVDNMTDRIKALAQTYSALSKIIEPGQFHALSPERQELLLEIVFMLRNQTFGSDKSFDEKRMKDLANNLGIPAYAPPKTAPQGVNTKYLQTHISADITHQGIAKLTNHLKSLEQWKALDAGELDAKQKRGPNNPKPSMLNIGKRTSPYILEDNFTPRDSDD</sequence>
<dbReference type="EMBL" id="PFBB01000029">
    <property type="protein sequence ID" value="PIR88367.1"/>
    <property type="molecule type" value="Genomic_DNA"/>
</dbReference>
<evidence type="ECO:0000256" key="1">
    <source>
        <dbReference type="SAM" id="MobiDB-lite"/>
    </source>
</evidence>
<gene>
    <name evidence="2" type="ORF">COU09_02645</name>
</gene>
<reference evidence="3" key="1">
    <citation type="submission" date="2017-09" db="EMBL/GenBank/DDBJ databases">
        <title>Depth-based differentiation of microbial function through sediment-hosted aquifers and enrichment of novel symbionts in the deep terrestrial subsurface.</title>
        <authorList>
            <person name="Probst A.J."/>
            <person name="Ladd B."/>
            <person name="Jarett J.K."/>
            <person name="Geller-Mcgrath D.E."/>
            <person name="Sieber C.M.K."/>
            <person name="Emerson J.B."/>
            <person name="Anantharaman K."/>
            <person name="Thomas B.C."/>
            <person name="Malmstrom R."/>
            <person name="Stieglmeier M."/>
            <person name="Klingl A."/>
            <person name="Woyke T."/>
            <person name="Ryan C.M."/>
            <person name="Banfield J.F."/>
        </authorList>
    </citation>
    <scope>NUCLEOTIDE SEQUENCE [LARGE SCALE GENOMIC DNA]</scope>
</reference>
<dbReference type="AlphaFoldDB" id="A0A2H0UPN6"/>
<evidence type="ECO:0000313" key="3">
    <source>
        <dbReference type="Proteomes" id="UP000229615"/>
    </source>
</evidence>
<proteinExistence type="predicted"/>
<feature type="region of interest" description="Disordered" evidence="1">
    <location>
        <begin position="256"/>
        <end position="295"/>
    </location>
</feature>